<dbReference type="SUPFAM" id="SSF51735">
    <property type="entry name" value="NAD(P)-binding Rossmann-fold domains"/>
    <property type="match status" value="1"/>
</dbReference>
<comment type="caution">
    <text evidence="14">The sequence shown here is derived from an EMBL/GenBank/DDBJ whole genome shotgun (WGS) entry which is preliminary data.</text>
</comment>
<keyword evidence="9" id="KW-0472">Membrane</keyword>
<evidence type="ECO:0000256" key="11">
    <source>
        <dbReference type="ARBA" id="ARBA00023239"/>
    </source>
</evidence>
<protein>
    <submittedName>
        <fullName evidence="14">NAD-dependent epimerase/dehydratase family protein</fullName>
    </submittedName>
</protein>
<dbReference type="GO" id="GO:0005737">
    <property type="term" value="C:cytoplasm"/>
    <property type="evidence" value="ECO:0007669"/>
    <property type="project" value="TreeGrafter"/>
</dbReference>
<keyword evidence="10" id="KW-0325">Glycoprotein</keyword>
<dbReference type="GO" id="GO:0033320">
    <property type="term" value="P:UDP-D-xylose biosynthetic process"/>
    <property type="evidence" value="ECO:0007669"/>
    <property type="project" value="UniProtKB-UniPathway"/>
</dbReference>
<evidence type="ECO:0000256" key="3">
    <source>
        <dbReference type="ARBA" id="ARBA00022692"/>
    </source>
</evidence>
<dbReference type="PANTHER" id="PTHR43078">
    <property type="entry name" value="UDP-GLUCURONIC ACID DECARBOXYLASE-RELATED"/>
    <property type="match status" value="1"/>
</dbReference>
<reference evidence="14 15" key="1">
    <citation type="submission" date="2019-04" db="EMBL/GenBank/DDBJ databases">
        <title>Streptomyces lasaliensis sp.nov., an Actinomycete isolated from soil which produces the polyether antibiotic lasalocid.</title>
        <authorList>
            <person name="Erwin G."/>
            <person name="Haber C."/>
        </authorList>
    </citation>
    <scope>NUCLEOTIDE SEQUENCE [LARGE SCALE GENOMIC DNA]</scope>
    <source>
        <strain evidence="14 15">DSM 40089</strain>
    </source>
</reference>
<evidence type="ECO:0000256" key="8">
    <source>
        <dbReference type="ARBA" id="ARBA00023034"/>
    </source>
</evidence>
<evidence type="ECO:0000256" key="5">
    <source>
        <dbReference type="ARBA" id="ARBA00022968"/>
    </source>
</evidence>
<evidence type="ECO:0000256" key="10">
    <source>
        <dbReference type="ARBA" id="ARBA00023180"/>
    </source>
</evidence>
<evidence type="ECO:0000313" key="15">
    <source>
        <dbReference type="Proteomes" id="UP000308632"/>
    </source>
</evidence>
<comment type="cofactor">
    <cofactor evidence="1">
        <name>NAD(+)</name>
        <dbReference type="ChEBI" id="CHEBI:57540"/>
    </cofactor>
</comment>
<dbReference type="UniPathway" id="UPA00796">
    <property type="reaction ID" value="UER00771"/>
</dbReference>
<evidence type="ECO:0000313" key="14">
    <source>
        <dbReference type="EMBL" id="TKT10514.1"/>
    </source>
</evidence>
<keyword evidence="3" id="KW-0812">Transmembrane</keyword>
<evidence type="ECO:0000256" key="4">
    <source>
        <dbReference type="ARBA" id="ARBA00022793"/>
    </source>
</evidence>
<dbReference type="GO" id="GO:0042732">
    <property type="term" value="P:D-xylose metabolic process"/>
    <property type="evidence" value="ECO:0007669"/>
    <property type="project" value="InterPro"/>
</dbReference>
<sequence>MSGFEACVPFSWLLASSPRVGESKEGPMSARTWRRALVTGGAGFVGSHLCGRLLDDGVDVVCLDNLSTGSRANVVALEQRRGFAFAHGDATDPAAWRTLPGRFDLVLHFACPASPVDYLRLPLETLDVGSTGTRYALERAHADGARFLLASTSEVYGDPLEHPQQEGYWGNVNPVGPRSVYDESKRFAEALVTAHRRVRGTDTAIVRIFNTYGPRMRTGDGRAVPAFVAQALDGAPLTVAGDGSQTRSLCYVDDTVDGVLALAASGETGPVNIGGGEEITMLELARRIIELTGSASRIRFVERPVDDPGRRRPDTRLARERLGWAPRVDWSEGLERTIGWFTHAQAA</sequence>
<dbReference type="GO" id="GO:0048040">
    <property type="term" value="F:UDP-glucuronate decarboxylase activity"/>
    <property type="evidence" value="ECO:0007669"/>
    <property type="project" value="TreeGrafter"/>
</dbReference>
<keyword evidence="5" id="KW-0735">Signal-anchor</keyword>
<accession>A0A4U5X636</accession>
<dbReference type="Gene3D" id="3.40.50.720">
    <property type="entry name" value="NAD(P)-binding Rossmann-like Domain"/>
    <property type="match status" value="1"/>
</dbReference>
<keyword evidence="7" id="KW-0520">NAD</keyword>
<dbReference type="InterPro" id="IPR001509">
    <property type="entry name" value="Epimerase_deHydtase"/>
</dbReference>
<evidence type="ECO:0000259" key="13">
    <source>
        <dbReference type="Pfam" id="PF01370"/>
    </source>
</evidence>
<name>A0A4U5X636_STRGB</name>
<organism evidence="14 15">
    <name type="scientific">Streptomyces galbus</name>
    <dbReference type="NCBI Taxonomy" id="33898"/>
    <lineage>
        <taxon>Bacteria</taxon>
        <taxon>Bacillati</taxon>
        <taxon>Actinomycetota</taxon>
        <taxon>Actinomycetes</taxon>
        <taxon>Kitasatosporales</taxon>
        <taxon>Streptomycetaceae</taxon>
        <taxon>Streptomyces</taxon>
    </lineage>
</organism>
<evidence type="ECO:0000256" key="1">
    <source>
        <dbReference type="ARBA" id="ARBA00001911"/>
    </source>
</evidence>
<keyword evidence="6" id="KW-1133">Transmembrane helix</keyword>
<evidence type="ECO:0000256" key="7">
    <source>
        <dbReference type="ARBA" id="ARBA00023027"/>
    </source>
</evidence>
<evidence type="ECO:0000256" key="6">
    <source>
        <dbReference type="ARBA" id="ARBA00022989"/>
    </source>
</evidence>
<dbReference type="GO" id="GO:0070403">
    <property type="term" value="F:NAD+ binding"/>
    <property type="evidence" value="ECO:0007669"/>
    <property type="project" value="InterPro"/>
</dbReference>
<dbReference type="PANTHER" id="PTHR43078:SF6">
    <property type="entry name" value="UDP-GLUCURONIC ACID DECARBOXYLASE 1"/>
    <property type="match status" value="1"/>
</dbReference>
<dbReference type="EMBL" id="SZPR01000008">
    <property type="protein sequence ID" value="TKT10514.1"/>
    <property type="molecule type" value="Genomic_DNA"/>
</dbReference>
<dbReference type="Proteomes" id="UP000308632">
    <property type="component" value="Unassembled WGS sequence"/>
</dbReference>
<keyword evidence="11" id="KW-0456">Lyase</keyword>
<evidence type="ECO:0000256" key="9">
    <source>
        <dbReference type="ARBA" id="ARBA00023136"/>
    </source>
</evidence>
<dbReference type="Pfam" id="PF01370">
    <property type="entry name" value="Epimerase"/>
    <property type="match status" value="1"/>
</dbReference>
<comment type="subcellular location">
    <subcellularLocation>
        <location evidence="2">Golgi apparatus membrane</location>
        <topology evidence="2">Single-pass type II membrane protein</topology>
    </subcellularLocation>
    <subcellularLocation>
        <location evidence="12">Golgi apparatus</location>
        <location evidence="12">Golgi stack membrane</location>
    </subcellularLocation>
</comment>
<feature type="domain" description="NAD-dependent epimerase/dehydratase" evidence="13">
    <location>
        <begin position="36"/>
        <end position="274"/>
    </location>
</feature>
<dbReference type="InterPro" id="IPR036291">
    <property type="entry name" value="NAD(P)-bd_dom_sf"/>
</dbReference>
<evidence type="ECO:0000256" key="2">
    <source>
        <dbReference type="ARBA" id="ARBA00004323"/>
    </source>
</evidence>
<dbReference type="FunFam" id="3.40.50.720:FF:000065">
    <property type="entry name" value="UDP-glucuronic acid decarboxylase 1"/>
    <property type="match status" value="1"/>
</dbReference>
<gene>
    <name evidence="14" type="ORF">E4U92_06200</name>
</gene>
<keyword evidence="8" id="KW-0333">Golgi apparatus</keyword>
<dbReference type="InterPro" id="IPR044516">
    <property type="entry name" value="UXS-like"/>
</dbReference>
<dbReference type="AlphaFoldDB" id="A0A4U5X636"/>
<evidence type="ECO:0000256" key="12">
    <source>
        <dbReference type="ARBA" id="ARBA00037859"/>
    </source>
</evidence>
<keyword evidence="4" id="KW-0210">Decarboxylase</keyword>
<proteinExistence type="predicted"/>